<evidence type="ECO:0000313" key="3">
    <source>
        <dbReference type="EMBL" id="HJH10714.1"/>
    </source>
</evidence>
<dbReference type="EMBL" id="DYTV01000040">
    <property type="protein sequence ID" value="HJH10714.1"/>
    <property type="molecule type" value="Genomic_DNA"/>
</dbReference>
<feature type="binding site" evidence="1">
    <location>
        <position position="92"/>
    </location>
    <ligand>
        <name>Mn(2+)</name>
        <dbReference type="ChEBI" id="CHEBI:29035"/>
        <label>2</label>
    </ligand>
</feature>
<feature type="binding site" evidence="1">
    <location>
        <position position="150"/>
    </location>
    <ligand>
        <name>Mn(2+)</name>
        <dbReference type="ChEBI" id="CHEBI:29035"/>
        <label>2</label>
    </ligand>
</feature>
<dbReference type="PANTHER" id="PTHR11014">
    <property type="entry name" value="PEPTIDASE M20 FAMILY MEMBER"/>
    <property type="match status" value="1"/>
</dbReference>
<protein>
    <submittedName>
        <fullName evidence="3">M20 peptidase aminoacylase family protein</fullName>
    </submittedName>
</protein>
<dbReference type="InterPro" id="IPR037484">
    <property type="entry name" value="AmhX-like"/>
</dbReference>
<name>A0A921T566_9BACL</name>
<accession>A0A921T566</accession>
<dbReference type="SUPFAM" id="SSF55031">
    <property type="entry name" value="Bacterial exopeptidase dimerisation domain"/>
    <property type="match status" value="1"/>
</dbReference>
<comment type="cofactor">
    <cofactor evidence="1">
        <name>Mn(2+)</name>
        <dbReference type="ChEBI" id="CHEBI:29035"/>
    </cofactor>
    <text evidence="1">The Mn(2+) ion enhances activity.</text>
</comment>
<dbReference type="InterPro" id="IPR011650">
    <property type="entry name" value="Peptidase_M20_dimer"/>
</dbReference>
<evidence type="ECO:0000313" key="4">
    <source>
        <dbReference type="Proteomes" id="UP000700212"/>
    </source>
</evidence>
<dbReference type="Gene3D" id="3.40.630.10">
    <property type="entry name" value="Zn peptidases"/>
    <property type="match status" value="1"/>
</dbReference>
<sequence length="378" mass="41527">MIEPLTELRPKIMKIFEHLHANPEVSFEEYNTTVYIERVLQEAGYTPHRFKNCTGLYVDVGSGAPFIGLRADMDALWQEVDGVFKANHSCGHDGHMTMALGSLLLLKELPQNWQGTIRVIFQPAEEKGLGALAVLKEGVIDDLSYLFGVHVRPVEELSDGTYCGALYHGASVTIEGNIVGEDAHAARPHLGQNAIEVGAAIIEDLRSTYTNPMVPTSVKMTRFQAGGTAANIIPGRAEFTLDVRAQENSVMKELKSNIQRVMDSEELLYHVKINTHIASDIVAAEVNPIAMHLMEQAIIDSVGEANLRPPVHTPGGEDFHHYAVQRPALKTTMLGLGCGLEPGLHHPHMKFNQARLITGIEILTRVLLKALQQANQEG</sequence>
<reference evidence="3" key="2">
    <citation type="submission" date="2021-09" db="EMBL/GenBank/DDBJ databases">
        <authorList>
            <person name="Gilroy R."/>
        </authorList>
    </citation>
    <scope>NUCLEOTIDE SEQUENCE</scope>
    <source>
        <strain evidence="3">CHK160-4876</strain>
    </source>
</reference>
<feature type="domain" description="Peptidase M20 dimerisation" evidence="2">
    <location>
        <begin position="172"/>
        <end position="266"/>
    </location>
</feature>
<dbReference type="PIRSF" id="PIRSF005962">
    <property type="entry name" value="Pept_M20D_amidohydro"/>
    <property type="match status" value="1"/>
</dbReference>
<dbReference type="AlphaFoldDB" id="A0A921T566"/>
<dbReference type="Pfam" id="PF01546">
    <property type="entry name" value="Peptidase_M20"/>
    <property type="match status" value="1"/>
</dbReference>
<dbReference type="SUPFAM" id="SSF53187">
    <property type="entry name" value="Zn-dependent exopeptidases"/>
    <property type="match status" value="1"/>
</dbReference>
<evidence type="ECO:0000259" key="2">
    <source>
        <dbReference type="Pfam" id="PF07687"/>
    </source>
</evidence>
<dbReference type="Gene3D" id="3.30.70.360">
    <property type="match status" value="1"/>
</dbReference>
<dbReference type="GO" id="GO:0016787">
    <property type="term" value="F:hydrolase activity"/>
    <property type="evidence" value="ECO:0007669"/>
    <property type="project" value="InterPro"/>
</dbReference>
<dbReference type="InterPro" id="IPR002933">
    <property type="entry name" value="Peptidase_M20"/>
</dbReference>
<proteinExistence type="predicted"/>
<dbReference type="CDD" id="cd08018">
    <property type="entry name" value="M20_Acy1_amhX-like"/>
    <property type="match status" value="1"/>
</dbReference>
<gene>
    <name evidence="3" type="ORF">K8V30_03290</name>
</gene>
<dbReference type="Pfam" id="PF07687">
    <property type="entry name" value="M20_dimer"/>
    <property type="match status" value="1"/>
</dbReference>
<dbReference type="InterPro" id="IPR036264">
    <property type="entry name" value="Bact_exopeptidase_dim_dom"/>
</dbReference>
<reference evidence="3" key="1">
    <citation type="journal article" date="2021" name="PeerJ">
        <title>Extensive microbial diversity within the chicken gut microbiome revealed by metagenomics and culture.</title>
        <authorList>
            <person name="Gilroy R."/>
            <person name="Ravi A."/>
            <person name="Getino M."/>
            <person name="Pursley I."/>
            <person name="Horton D.L."/>
            <person name="Alikhan N.F."/>
            <person name="Baker D."/>
            <person name="Gharbi K."/>
            <person name="Hall N."/>
            <person name="Watson M."/>
            <person name="Adriaenssens E.M."/>
            <person name="Foster-Nyarko E."/>
            <person name="Jarju S."/>
            <person name="Secka A."/>
            <person name="Antonio M."/>
            <person name="Oren A."/>
            <person name="Chaudhuri R.R."/>
            <person name="La Ragione R."/>
            <person name="Hildebrand F."/>
            <person name="Pallen M.J."/>
        </authorList>
    </citation>
    <scope>NUCLEOTIDE SEQUENCE</scope>
    <source>
        <strain evidence="3">CHK160-4876</strain>
    </source>
</reference>
<dbReference type="PANTHER" id="PTHR11014:SF122">
    <property type="entry name" value="AMIDOHYDROLASE AMHX"/>
    <property type="match status" value="1"/>
</dbReference>
<keyword evidence="1" id="KW-0464">Manganese</keyword>
<dbReference type="NCBIfam" id="TIGR01891">
    <property type="entry name" value="amidohydrolases"/>
    <property type="match status" value="1"/>
</dbReference>
<comment type="caution">
    <text evidence="3">The sequence shown here is derived from an EMBL/GenBank/DDBJ whole genome shotgun (WGS) entry which is preliminary data.</text>
</comment>
<evidence type="ECO:0000256" key="1">
    <source>
        <dbReference type="PIRSR" id="PIRSR005962-1"/>
    </source>
</evidence>
<organism evidence="3 4">
    <name type="scientific">Metalysinibacillus jejuensis</name>
    <dbReference type="NCBI Taxonomy" id="914327"/>
    <lineage>
        <taxon>Bacteria</taxon>
        <taxon>Bacillati</taxon>
        <taxon>Bacillota</taxon>
        <taxon>Bacilli</taxon>
        <taxon>Bacillales</taxon>
        <taxon>Caryophanaceae</taxon>
        <taxon>Metalysinibacillus</taxon>
    </lineage>
</organism>
<dbReference type="InterPro" id="IPR017439">
    <property type="entry name" value="Amidohydrolase"/>
</dbReference>
<feature type="binding site" evidence="1">
    <location>
        <position position="90"/>
    </location>
    <ligand>
        <name>Mn(2+)</name>
        <dbReference type="ChEBI" id="CHEBI:29035"/>
        <label>2</label>
    </ligand>
</feature>
<feature type="binding site" evidence="1">
    <location>
        <position position="126"/>
    </location>
    <ligand>
        <name>Mn(2+)</name>
        <dbReference type="ChEBI" id="CHEBI:29035"/>
        <label>2</label>
    </ligand>
</feature>
<keyword evidence="1" id="KW-0479">Metal-binding</keyword>
<dbReference type="GO" id="GO:0046872">
    <property type="term" value="F:metal ion binding"/>
    <property type="evidence" value="ECO:0007669"/>
    <property type="project" value="UniProtKB-KW"/>
</dbReference>
<feature type="binding site" evidence="1">
    <location>
        <position position="345"/>
    </location>
    <ligand>
        <name>Mn(2+)</name>
        <dbReference type="ChEBI" id="CHEBI:29035"/>
        <label>2</label>
    </ligand>
</feature>
<dbReference type="Proteomes" id="UP000700212">
    <property type="component" value="Unassembled WGS sequence"/>
</dbReference>